<evidence type="ECO:0000256" key="1">
    <source>
        <dbReference type="SAM" id="MobiDB-lite"/>
    </source>
</evidence>
<feature type="non-terminal residue" evidence="3">
    <location>
        <position position="1"/>
    </location>
</feature>
<name>A0A0F9H4F8_9ZZZZ</name>
<dbReference type="EMBL" id="LAZR01024016">
    <property type="protein sequence ID" value="KKL76525.1"/>
    <property type="molecule type" value="Genomic_DNA"/>
</dbReference>
<proteinExistence type="predicted"/>
<evidence type="ECO:0000259" key="2">
    <source>
        <dbReference type="Pfam" id="PF18313"/>
    </source>
</evidence>
<organism evidence="3">
    <name type="scientific">marine sediment metagenome</name>
    <dbReference type="NCBI Taxonomy" id="412755"/>
    <lineage>
        <taxon>unclassified sequences</taxon>
        <taxon>metagenomes</taxon>
        <taxon>ecological metagenomes</taxon>
    </lineage>
</organism>
<comment type="caution">
    <text evidence="3">The sequence shown here is derived from an EMBL/GenBank/DDBJ whole genome shotgun (WGS) entry which is preliminary data.</text>
</comment>
<reference evidence="3" key="1">
    <citation type="journal article" date="2015" name="Nature">
        <title>Complex archaea that bridge the gap between prokaryotes and eukaryotes.</title>
        <authorList>
            <person name="Spang A."/>
            <person name="Saw J.H."/>
            <person name="Jorgensen S.L."/>
            <person name="Zaremba-Niedzwiedzka K."/>
            <person name="Martijn J."/>
            <person name="Lind A.E."/>
            <person name="van Eijk R."/>
            <person name="Schleper C."/>
            <person name="Guy L."/>
            <person name="Ettema T.J."/>
        </authorList>
    </citation>
    <scope>NUCLEOTIDE SEQUENCE</scope>
</reference>
<feature type="domain" description="Thiolase-like protein type 1 additional C-terminal" evidence="2">
    <location>
        <begin position="45"/>
        <end position="127"/>
    </location>
</feature>
<feature type="region of interest" description="Disordered" evidence="1">
    <location>
        <begin position="119"/>
        <end position="139"/>
    </location>
</feature>
<evidence type="ECO:0000313" key="3">
    <source>
        <dbReference type="EMBL" id="KKL76525.1"/>
    </source>
</evidence>
<accession>A0A0F9H4F8</accession>
<dbReference type="InterPro" id="IPR040771">
    <property type="entry name" value="TLP1_add_C"/>
</dbReference>
<dbReference type="Pfam" id="PF18313">
    <property type="entry name" value="TLP1_add_C"/>
    <property type="match status" value="1"/>
</dbReference>
<dbReference type="Gene3D" id="2.40.50.840">
    <property type="match status" value="1"/>
</dbReference>
<dbReference type="AlphaFoldDB" id="A0A0F9H4F8"/>
<protein>
    <recommendedName>
        <fullName evidence="2">Thiolase-like protein type 1 additional C-terminal domain-containing protein</fullName>
    </recommendedName>
</protein>
<sequence length="139" mass="15486">LRRDPSQKALVTGLGWFATKHSAGVYSARRPPTERWQRTDPQTDQARLEAMESPPTVERPEGPASVESYTVQFSREGEPQLGIVIGRLGDREKPGPRFIANTPPESDLLWCLTRQEFIGTSGRVSPDPGSGRNVFWPQT</sequence>
<gene>
    <name evidence="3" type="ORF">LCGC14_2044010</name>
</gene>
<feature type="region of interest" description="Disordered" evidence="1">
    <location>
        <begin position="27"/>
        <end position="67"/>
    </location>
</feature>